<dbReference type="EMBL" id="LXQA010437194">
    <property type="protein sequence ID" value="MCI51780.1"/>
    <property type="molecule type" value="Genomic_DNA"/>
</dbReference>
<sequence>MRSRGSLNHLMPEQTPNQIRRFSRPNTGGGKKKKNVKISLNIRKSRPS</sequence>
<protein>
    <submittedName>
        <fullName evidence="2">Uncharacterized protein</fullName>
    </submittedName>
</protein>
<feature type="region of interest" description="Disordered" evidence="1">
    <location>
        <begin position="1"/>
        <end position="48"/>
    </location>
</feature>
<accession>A0A392SV39</accession>
<dbReference type="Proteomes" id="UP000265520">
    <property type="component" value="Unassembled WGS sequence"/>
</dbReference>
<evidence type="ECO:0000256" key="1">
    <source>
        <dbReference type="SAM" id="MobiDB-lite"/>
    </source>
</evidence>
<evidence type="ECO:0000313" key="2">
    <source>
        <dbReference type="EMBL" id="MCI51780.1"/>
    </source>
</evidence>
<dbReference type="AlphaFoldDB" id="A0A392SV39"/>
<reference evidence="2 3" key="1">
    <citation type="journal article" date="2018" name="Front. Plant Sci.">
        <title>Red Clover (Trifolium pratense) and Zigzag Clover (T. medium) - A Picture of Genomic Similarities and Differences.</title>
        <authorList>
            <person name="Dluhosova J."/>
            <person name="Istvanek J."/>
            <person name="Nedelnik J."/>
            <person name="Repkova J."/>
        </authorList>
    </citation>
    <scope>NUCLEOTIDE SEQUENCE [LARGE SCALE GENOMIC DNA]</scope>
    <source>
        <strain evidence="3">cv. 10/8</strain>
        <tissue evidence="2">Leaf</tissue>
    </source>
</reference>
<proteinExistence type="predicted"/>
<organism evidence="2 3">
    <name type="scientific">Trifolium medium</name>
    <dbReference type="NCBI Taxonomy" id="97028"/>
    <lineage>
        <taxon>Eukaryota</taxon>
        <taxon>Viridiplantae</taxon>
        <taxon>Streptophyta</taxon>
        <taxon>Embryophyta</taxon>
        <taxon>Tracheophyta</taxon>
        <taxon>Spermatophyta</taxon>
        <taxon>Magnoliopsida</taxon>
        <taxon>eudicotyledons</taxon>
        <taxon>Gunneridae</taxon>
        <taxon>Pentapetalae</taxon>
        <taxon>rosids</taxon>
        <taxon>fabids</taxon>
        <taxon>Fabales</taxon>
        <taxon>Fabaceae</taxon>
        <taxon>Papilionoideae</taxon>
        <taxon>50 kb inversion clade</taxon>
        <taxon>NPAAA clade</taxon>
        <taxon>Hologalegina</taxon>
        <taxon>IRL clade</taxon>
        <taxon>Trifolieae</taxon>
        <taxon>Trifolium</taxon>
    </lineage>
</organism>
<comment type="caution">
    <text evidence="2">The sequence shown here is derived from an EMBL/GenBank/DDBJ whole genome shotgun (WGS) entry which is preliminary data.</text>
</comment>
<name>A0A392SV39_9FABA</name>
<feature type="compositionally biased region" description="Polar residues" evidence="1">
    <location>
        <begin position="14"/>
        <end position="26"/>
    </location>
</feature>
<keyword evidence="3" id="KW-1185">Reference proteome</keyword>
<evidence type="ECO:0000313" key="3">
    <source>
        <dbReference type="Proteomes" id="UP000265520"/>
    </source>
</evidence>
<feature type="non-terminal residue" evidence="2">
    <location>
        <position position="48"/>
    </location>
</feature>